<feature type="region of interest" description="Disordered" evidence="1">
    <location>
        <begin position="1"/>
        <end position="21"/>
    </location>
</feature>
<comment type="caution">
    <text evidence="2">The sequence shown here is derived from an EMBL/GenBank/DDBJ whole genome shotgun (WGS) entry which is preliminary data.</text>
</comment>
<evidence type="ECO:0000313" key="3">
    <source>
        <dbReference type="Proteomes" id="UP001497472"/>
    </source>
</evidence>
<feature type="compositionally biased region" description="Polar residues" evidence="1">
    <location>
        <begin position="1"/>
        <end position="10"/>
    </location>
</feature>
<accession>A0AAV1JKX5</accession>
<evidence type="ECO:0000256" key="1">
    <source>
        <dbReference type="SAM" id="MobiDB-lite"/>
    </source>
</evidence>
<name>A0AAV1JKX5_9NEOP</name>
<reference evidence="2 3" key="1">
    <citation type="submission" date="2023-11" db="EMBL/GenBank/DDBJ databases">
        <authorList>
            <person name="Okamura Y."/>
        </authorList>
    </citation>
    <scope>NUCLEOTIDE SEQUENCE [LARGE SCALE GENOMIC DNA]</scope>
</reference>
<proteinExistence type="predicted"/>
<dbReference type="AlphaFoldDB" id="A0AAV1JKX5"/>
<feature type="non-terminal residue" evidence="2">
    <location>
        <position position="1"/>
    </location>
</feature>
<evidence type="ECO:0000313" key="2">
    <source>
        <dbReference type="EMBL" id="CAK1550151.1"/>
    </source>
</evidence>
<protein>
    <submittedName>
        <fullName evidence="2">Uncharacterized protein</fullName>
    </submittedName>
</protein>
<sequence length="83" mass="8680">CRRLSYSKTPSELMPSAHSFSSAPAAAGAGIPVRARGACGRLRVSRLVATSPPVGMLHKQRQAGDDVGGFVSRTDVLGAARFR</sequence>
<dbReference type="EMBL" id="CAVLEF010000055">
    <property type="protein sequence ID" value="CAK1550151.1"/>
    <property type="molecule type" value="Genomic_DNA"/>
</dbReference>
<organism evidence="2 3">
    <name type="scientific">Leptosia nina</name>
    <dbReference type="NCBI Taxonomy" id="320188"/>
    <lineage>
        <taxon>Eukaryota</taxon>
        <taxon>Metazoa</taxon>
        <taxon>Ecdysozoa</taxon>
        <taxon>Arthropoda</taxon>
        <taxon>Hexapoda</taxon>
        <taxon>Insecta</taxon>
        <taxon>Pterygota</taxon>
        <taxon>Neoptera</taxon>
        <taxon>Endopterygota</taxon>
        <taxon>Lepidoptera</taxon>
        <taxon>Glossata</taxon>
        <taxon>Ditrysia</taxon>
        <taxon>Papilionoidea</taxon>
        <taxon>Pieridae</taxon>
        <taxon>Pierinae</taxon>
        <taxon>Leptosia</taxon>
    </lineage>
</organism>
<gene>
    <name evidence="2" type="ORF">LNINA_LOCUS9390</name>
</gene>
<dbReference type="Proteomes" id="UP001497472">
    <property type="component" value="Unassembled WGS sequence"/>
</dbReference>
<keyword evidence="3" id="KW-1185">Reference proteome</keyword>